<dbReference type="GO" id="GO:0003677">
    <property type="term" value="F:DNA binding"/>
    <property type="evidence" value="ECO:0007669"/>
    <property type="project" value="UniProtKB-KW"/>
</dbReference>
<dbReference type="GO" id="GO:0006310">
    <property type="term" value="P:DNA recombination"/>
    <property type="evidence" value="ECO:0007669"/>
    <property type="project" value="UniProtKB-KW"/>
</dbReference>
<evidence type="ECO:0000256" key="2">
    <source>
        <dbReference type="ARBA" id="ARBA00023172"/>
    </source>
</evidence>
<evidence type="ECO:0000313" key="5">
    <source>
        <dbReference type="EMBL" id="MDI7922791.1"/>
    </source>
</evidence>
<dbReference type="EMBL" id="JALDYZ010000005">
    <property type="protein sequence ID" value="MDI7922791.1"/>
    <property type="molecule type" value="Genomic_DNA"/>
</dbReference>
<sequence>MDGIMDDSDAEAAPLAPRSDANSKAAGLGPGSSPPVAVQTAQRGVERPQASADNTRRAYASDWKHFAAWCRRNGVAIMPPRPETVGSYLAALATGGAGAERKMASIATLKRRLSALAWNYGQRGLILDRSDGRIADALTAARKLGSRPAPGKQALRPDELVAMLETLDRATLRGLRDRAILLLGFAGGLRRSEIVGLDCGPDESENGSGWVDIRSDGMLVALRSRRGKREIAIARSASESSCPVAAVESWMKYARLAHGPLFRRVTGKGRSAGSVRLNDRHVARLVKQAALAAGIRPELSAGARGEMFSSHSLRAGSASFQEP</sequence>
<dbReference type="InterPro" id="IPR013762">
    <property type="entry name" value="Integrase-like_cat_sf"/>
</dbReference>
<feature type="compositionally biased region" description="Acidic residues" evidence="3">
    <location>
        <begin position="1"/>
        <end position="10"/>
    </location>
</feature>
<dbReference type="Pfam" id="PF00589">
    <property type="entry name" value="Phage_integrase"/>
    <property type="match status" value="1"/>
</dbReference>
<keyword evidence="2" id="KW-0233">DNA recombination</keyword>
<dbReference type="RefSeq" id="WP_311786272.1">
    <property type="nucleotide sequence ID" value="NZ_JALDYY010000004.1"/>
</dbReference>
<protein>
    <submittedName>
        <fullName evidence="5">Tyrosine-type recombinase/integrase</fullName>
    </submittedName>
</protein>
<dbReference type="InterPro" id="IPR002104">
    <property type="entry name" value="Integrase_catalytic"/>
</dbReference>
<dbReference type="Gene3D" id="1.10.150.130">
    <property type="match status" value="1"/>
</dbReference>
<dbReference type="SUPFAM" id="SSF47823">
    <property type="entry name" value="lambda integrase-like, N-terminal domain"/>
    <property type="match status" value="1"/>
</dbReference>
<proteinExistence type="predicted"/>
<evidence type="ECO:0000256" key="3">
    <source>
        <dbReference type="SAM" id="MobiDB-lite"/>
    </source>
</evidence>
<dbReference type="PANTHER" id="PTHR34605:SF4">
    <property type="entry name" value="DNA ADENINE METHYLTRANSFERASE"/>
    <property type="match status" value="1"/>
</dbReference>
<dbReference type="InterPro" id="IPR052925">
    <property type="entry name" value="Phage_Integrase-like_Recomb"/>
</dbReference>
<dbReference type="InterPro" id="IPR011010">
    <property type="entry name" value="DNA_brk_join_enz"/>
</dbReference>
<dbReference type="PROSITE" id="PS51898">
    <property type="entry name" value="TYR_RECOMBINASE"/>
    <property type="match status" value="1"/>
</dbReference>
<evidence type="ECO:0000313" key="6">
    <source>
        <dbReference type="Proteomes" id="UP001161580"/>
    </source>
</evidence>
<dbReference type="GO" id="GO:0015074">
    <property type="term" value="P:DNA integration"/>
    <property type="evidence" value="ECO:0007669"/>
    <property type="project" value="InterPro"/>
</dbReference>
<keyword evidence="6" id="KW-1185">Reference proteome</keyword>
<name>A0AAE3QG83_9HYPH</name>
<dbReference type="SUPFAM" id="SSF56349">
    <property type="entry name" value="DNA breaking-rejoining enzymes"/>
    <property type="match status" value="1"/>
</dbReference>
<dbReference type="InterPro" id="IPR010998">
    <property type="entry name" value="Integrase_recombinase_N"/>
</dbReference>
<gene>
    <name evidence="5" type="ORF">MRS75_11895</name>
</gene>
<evidence type="ECO:0000259" key="4">
    <source>
        <dbReference type="PROSITE" id="PS51898"/>
    </source>
</evidence>
<reference evidence="5" key="1">
    <citation type="submission" date="2022-03" db="EMBL/GenBank/DDBJ databases">
        <title>Fererhizobium litorale gen. nov., sp. nov., isolated from sandy sediments of the Sea of Japan seashore.</title>
        <authorList>
            <person name="Romanenko L."/>
            <person name="Kurilenko V."/>
            <person name="Otstavnykh N."/>
            <person name="Svetashev V."/>
            <person name="Tekutyeva L."/>
            <person name="Isaeva M."/>
            <person name="Mikhailov V."/>
        </authorList>
    </citation>
    <scope>NUCLEOTIDE SEQUENCE</scope>
    <source>
        <strain evidence="5">KMM 9576</strain>
    </source>
</reference>
<comment type="caution">
    <text evidence="5">The sequence shown here is derived from an EMBL/GenBank/DDBJ whole genome shotgun (WGS) entry which is preliminary data.</text>
</comment>
<feature type="domain" description="Tyr recombinase" evidence="4">
    <location>
        <begin position="150"/>
        <end position="323"/>
    </location>
</feature>
<dbReference type="AlphaFoldDB" id="A0AAE3QG83"/>
<dbReference type="PANTHER" id="PTHR34605">
    <property type="entry name" value="PHAGE_INTEGRASE DOMAIN-CONTAINING PROTEIN"/>
    <property type="match status" value="1"/>
</dbReference>
<organism evidence="5 6">
    <name type="scientific">Ferirhizobium litorale</name>
    <dbReference type="NCBI Taxonomy" id="2927786"/>
    <lineage>
        <taxon>Bacteria</taxon>
        <taxon>Pseudomonadati</taxon>
        <taxon>Pseudomonadota</taxon>
        <taxon>Alphaproteobacteria</taxon>
        <taxon>Hyphomicrobiales</taxon>
        <taxon>Rhizobiaceae</taxon>
        <taxon>Ferirhizobium</taxon>
    </lineage>
</organism>
<dbReference type="Gene3D" id="1.10.443.10">
    <property type="entry name" value="Intergrase catalytic core"/>
    <property type="match status" value="1"/>
</dbReference>
<keyword evidence="1" id="KW-0238">DNA-binding</keyword>
<feature type="region of interest" description="Disordered" evidence="3">
    <location>
        <begin position="1"/>
        <end position="56"/>
    </location>
</feature>
<dbReference type="Proteomes" id="UP001161580">
    <property type="component" value="Unassembled WGS sequence"/>
</dbReference>
<evidence type="ECO:0000256" key="1">
    <source>
        <dbReference type="ARBA" id="ARBA00023125"/>
    </source>
</evidence>
<accession>A0AAE3QG83</accession>